<feature type="transmembrane region" description="Helical" evidence="7">
    <location>
        <begin position="18"/>
        <end position="37"/>
    </location>
</feature>
<feature type="transmembrane region" description="Helical" evidence="7">
    <location>
        <begin position="43"/>
        <end position="64"/>
    </location>
</feature>
<sequence length="471" mass="51131">MASPQPAGLLRGFAQRQFLLALAGGAPAWALAVWLLAGLPWLIYPKVLLILLCTLAWLGSAVALRARAEFQRQLLGNVIEGIAAGDYSQRLRQDGADDLLGRQLNQLIDRLHQQRQQALAASGLADNVLRHIDVAVFAFDRQQRLQLANPTAQRLLQRGSDQLLGRPAAELGLLPLLQAAESPADSSTLEHVFAGAAGLWQLRHQRYEIAGQPHQLLFVTDLKQVLREQELQAWQRLLRVLSHEVNNSLAPIVSLSNLVAGSLRNEGQPPMSEEQRRDSLEALGLIEDRARHLGDFVQRYAQLARPPAPHRVPFDLLAQLRRLPALLPEAGLTLQIDAGEHGEGQVLPLDDQTAPLPFYGDAALIEQLMINLLKNGIEAGGAPLSLVIQRQPLQLSLLDRGCGLANPANLFVPFYTTKPGGSGIGLVLARQIAEAHQGSLQLLPRRNGPGSEARLCFASAVPAAAEAAVKQ</sequence>
<dbReference type="EC" id="2.7.13.3" evidence="3"/>
<dbReference type="GO" id="GO:0005524">
    <property type="term" value="F:ATP binding"/>
    <property type="evidence" value="ECO:0007669"/>
    <property type="project" value="UniProtKB-KW"/>
</dbReference>
<dbReference type="InterPro" id="IPR036890">
    <property type="entry name" value="HATPase_C_sf"/>
</dbReference>
<keyword evidence="11" id="KW-1185">Reference proteome</keyword>
<name>A0ABU3P8R4_9BURK</name>
<keyword evidence="6" id="KW-0418">Kinase</keyword>
<dbReference type="Gene3D" id="1.10.287.130">
    <property type="match status" value="1"/>
</dbReference>
<keyword evidence="7" id="KW-0472">Membrane</keyword>
<protein>
    <recommendedName>
        <fullName evidence="3">histidine kinase</fullName>
        <ecNumber evidence="3">2.7.13.3</ecNumber>
    </recommendedName>
</protein>
<evidence type="ECO:0000313" key="11">
    <source>
        <dbReference type="Proteomes" id="UP001246372"/>
    </source>
</evidence>
<evidence type="ECO:0000256" key="7">
    <source>
        <dbReference type="SAM" id="Phobius"/>
    </source>
</evidence>
<keyword evidence="10" id="KW-0547">Nucleotide-binding</keyword>
<evidence type="ECO:0000256" key="4">
    <source>
        <dbReference type="ARBA" id="ARBA00022553"/>
    </source>
</evidence>
<dbReference type="Pfam" id="PF02518">
    <property type="entry name" value="HATPase_c"/>
    <property type="match status" value="1"/>
</dbReference>
<evidence type="ECO:0000256" key="1">
    <source>
        <dbReference type="ARBA" id="ARBA00000085"/>
    </source>
</evidence>
<dbReference type="EMBL" id="JAVXZY010000002">
    <property type="protein sequence ID" value="MDT8998965.1"/>
    <property type="molecule type" value="Genomic_DNA"/>
</dbReference>
<keyword evidence="5" id="KW-0808">Transferase</keyword>
<comment type="caution">
    <text evidence="10">The sequence shown here is derived from an EMBL/GenBank/DDBJ whole genome shotgun (WGS) entry which is preliminary data.</text>
</comment>
<evidence type="ECO:0000256" key="6">
    <source>
        <dbReference type="ARBA" id="ARBA00022777"/>
    </source>
</evidence>
<dbReference type="PRINTS" id="PR00344">
    <property type="entry name" value="BCTRLSENSOR"/>
</dbReference>
<keyword evidence="4" id="KW-0597">Phosphoprotein</keyword>
<keyword evidence="7" id="KW-1133">Transmembrane helix</keyword>
<dbReference type="PROSITE" id="PS50109">
    <property type="entry name" value="HIS_KIN"/>
    <property type="match status" value="1"/>
</dbReference>
<evidence type="ECO:0000256" key="3">
    <source>
        <dbReference type="ARBA" id="ARBA00012438"/>
    </source>
</evidence>
<dbReference type="InterPro" id="IPR005467">
    <property type="entry name" value="His_kinase_dom"/>
</dbReference>
<dbReference type="Pfam" id="PF08448">
    <property type="entry name" value="PAS_4"/>
    <property type="match status" value="1"/>
</dbReference>
<evidence type="ECO:0000313" key="10">
    <source>
        <dbReference type="EMBL" id="MDT8998965.1"/>
    </source>
</evidence>
<dbReference type="SMART" id="SM00387">
    <property type="entry name" value="HATPase_c"/>
    <property type="match status" value="1"/>
</dbReference>
<dbReference type="SUPFAM" id="SSF55785">
    <property type="entry name" value="PYP-like sensor domain (PAS domain)"/>
    <property type="match status" value="1"/>
</dbReference>
<dbReference type="CDD" id="cd06225">
    <property type="entry name" value="HAMP"/>
    <property type="match status" value="1"/>
</dbReference>
<dbReference type="InterPro" id="IPR003594">
    <property type="entry name" value="HATPase_dom"/>
</dbReference>
<dbReference type="InterPro" id="IPR003660">
    <property type="entry name" value="HAMP_dom"/>
</dbReference>
<dbReference type="PANTHER" id="PTHR43065:SF51">
    <property type="entry name" value="HISTIDINE KINASE"/>
    <property type="match status" value="1"/>
</dbReference>
<dbReference type="Gene3D" id="3.30.450.20">
    <property type="entry name" value="PAS domain"/>
    <property type="match status" value="1"/>
</dbReference>
<comment type="subcellular location">
    <subcellularLocation>
        <location evidence="2">Membrane</location>
    </subcellularLocation>
</comment>
<dbReference type="Gene3D" id="3.30.565.10">
    <property type="entry name" value="Histidine kinase-like ATPase, C-terminal domain"/>
    <property type="match status" value="1"/>
</dbReference>
<dbReference type="RefSeq" id="WP_315649459.1">
    <property type="nucleotide sequence ID" value="NZ_JAVXZY010000002.1"/>
</dbReference>
<gene>
    <name evidence="10" type="ORF">RQP53_06755</name>
</gene>
<feature type="domain" description="HAMP" evidence="9">
    <location>
        <begin position="75"/>
        <end position="116"/>
    </location>
</feature>
<evidence type="ECO:0000259" key="8">
    <source>
        <dbReference type="PROSITE" id="PS50109"/>
    </source>
</evidence>
<dbReference type="InterPro" id="IPR013656">
    <property type="entry name" value="PAS_4"/>
</dbReference>
<dbReference type="SUPFAM" id="SSF55874">
    <property type="entry name" value="ATPase domain of HSP90 chaperone/DNA topoisomerase II/histidine kinase"/>
    <property type="match status" value="1"/>
</dbReference>
<reference evidence="10" key="1">
    <citation type="submission" date="2023-09" db="EMBL/GenBank/DDBJ databases">
        <title>Paucibacter sp. APW11 Genome sequencing and assembly.</title>
        <authorList>
            <person name="Kim I."/>
        </authorList>
    </citation>
    <scope>NUCLEOTIDE SEQUENCE</scope>
    <source>
        <strain evidence="10">APW11</strain>
    </source>
</reference>
<comment type="catalytic activity">
    <reaction evidence="1">
        <text>ATP + protein L-histidine = ADP + protein N-phospho-L-histidine.</text>
        <dbReference type="EC" id="2.7.13.3"/>
    </reaction>
</comment>
<feature type="domain" description="Histidine kinase" evidence="8">
    <location>
        <begin position="240"/>
        <end position="461"/>
    </location>
</feature>
<organism evidence="10 11">
    <name type="scientific">Roseateles aquae</name>
    <dbReference type="NCBI Taxonomy" id="3077235"/>
    <lineage>
        <taxon>Bacteria</taxon>
        <taxon>Pseudomonadati</taxon>
        <taxon>Pseudomonadota</taxon>
        <taxon>Betaproteobacteria</taxon>
        <taxon>Burkholderiales</taxon>
        <taxon>Sphaerotilaceae</taxon>
        <taxon>Roseateles</taxon>
    </lineage>
</organism>
<dbReference type="PANTHER" id="PTHR43065">
    <property type="entry name" value="SENSOR HISTIDINE KINASE"/>
    <property type="match status" value="1"/>
</dbReference>
<evidence type="ECO:0000256" key="5">
    <source>
        <dbReference type="ARBA" id="ARBA00022679"/>
    </source>
</evidence>
<proteinExistence type="predicted"/>
<dbReference type="Proteomes" id="UP001246372">
    <property type="component" value="Unassembled WGS sequence"/>
</dbReference>
<evidence type="ECO:0000256" key="2">
    <source>
        <dbReference type="ARBA" id="ARBA00004370"/>
    </source>
</evidence>
<dbReference type="InterPro" id="IPR004358">
    <property type="entry name" value="Sig_transdc_His_kin-like_C"/>
</dbReference>
<evidence type="ECO:0000259" key="9">
    <source>
        <dbReference type="PROSITE" id="PS50885"/>
    </source>
</evidence>
<keyword evidence="7" id="KW-0812">Transmembrane</keyword>
<accession>A0ABU3P8R4</accession>
<keyword evidence="10" id="KW-0067">ATP-binding</keyword>
<dbReference type="PROSITE" id="PS50885">
    <property type="entry name" value="HAMP"/>
    <property type="match status" value="1"/>
</dbReference>
<dbReference type="InterPro" id="IPR035965">
    <property type="entry name" value="PAS-like_dom_sf"/>
</dbReference>